<feature type="transmembrane region" description="Helical" evidence="7">
    <location>
        <begin position="366"/>
        <end position="387"/>
    </location>
</feature>
<feature type="transmembrane region" description="Helical" evidence="7">
    <location>
        <begin position="232"/>
        <end position="251"/>
    </location>
</feature>
<dbReference type="Gene3D" id="1.20.1740.10">
    <property type="entry name" value="Amino acid/polyamine transporter I"/>
    <property type="match status" value="1"/>
</dbReference>
<dbReference type="PANTHER" id="PTHR43243:SF4">
    <property type="entry name" value="CATIONIC AMINO ACID TRANSPORTER 4"/>
    <property type="match status" value="1"/>
</dbReference>
<evidence type="ECO:0000313" key="8">
    <source>
        <dbReference type="EMBL" id="MFC4564975.1"/>
    </source>
</evidence>
<keyword evidence="9" id="KW-1185">Reference proteome</keyword>
<feature type="transmembrane region" description="Helical" evidence="7">
    <location>
        <begin position="426"/>
        <end position="445"/>
    </location>
</feature>
<dbReference type="Pfam" id="PF13520">
    <property type="entry name" value="AA_permease_2"/>
    <property type="match status" value="1"/>
</dbReference>
<gene>
    <name evidence="8" type="ORF">ACFO4E_24205</name>
</gene>
<comment type="caution">
    <text evidence="8">The sequence shown here is derived from an EMBL/GenBank/DDBJ whole genome shotgun (WGS) entry which is preliminary data.</text>
</comment>
<evidence type="ECO:0000256" key="2">
    <source>
        <dbReference type="ARBA" id="ARBA00022448"/>
    </source>
</evidence>
<evidence type="ECO:0000256" key="4">
    <source>
        <dbReference type="ARBA" id="ARBA00022989"/>
    </source>
</evidence>
<feature type="transmembrane region" description="Helical" evidence="7">
    <location>
        <begin position="201"/>
        <end position="220"/>
    </location>
</feature>
<keyword evidence="2" id="KW-0813">Transport</keyword>
<comment type="subcellular location">
    <subcellularLocation>
        <location evidence="1">Membrane</location>
        <topology evidence="1">Multi-pass membrane protein</topology>
    </subcellularLocation>
</comment>
<accession>A0ABV9E402</accession>
<evidence type="ECO:0000313" key="9">
    <source>
        <dbReference type="Proteomes" id="UP001595923"/>
    </source>
</evidence>
<evidence type="ECO:0000256" key="1">
    <source>
        <dbReference type="ARBA" id="ARBA00004141"/>
    </source>
</evidence>
<protein>
    <submittedName>
        <fullName evidence="8">Amino acid permease</fullName>
    </submittedName>
</protein>
<dbReference type="RefSeq" id="WP_378578568.1">
    <property type="nucleotide sequence ID" value="NZ_JBHSFQ010000031.1"/>
</dbReference>
<keyword evidence="4 7" id="KW-1133">Transmembrane helix</keyword>
<feature type="transmembrane region" description="Helical" evidence="7">
    <location>
        <begin position="171"/>
        <end position="189"/>
    </location>
</feature>
<dbReference type="Proteomes" id="UP001595923">
    <property type="component" value="Unassembled WGS sequence"/>
</dbReference>
<sequence length="536" mass="55782">MASGQQSLSPGRGVFRRKPIDSVEDPAEGGGLAKALGLWQLTAIGVGAIIGAGVFSLAGAIANETAGPAVLFSFLIAGVASAAAAFSYAEFAGLIPRAGSAYTYGYIVLGEIVGWFIGWDLLLEYIAIVSVVAIGISGYFDFFLNGIGLSLPLWMSGAPGTEPAGVPDGSYKVNLFAVLLCLGIAFLLTRGVKNAARFETAFVILKVAIVGVIIVVGVFFVDTANYDPFFPFGVAGTLSGAALVFFAVFGYDAMSTAAEESKDAQRHMPKAIIYSLVISMVLYVMASLVLTGMQNYTEIDPTAGFSAAFASVGLGWLANLIAIGAVLSILTVMFTFMLGATRVWFAMSRDGLLPKWFAKTDRKYHVPVRVTWIAGVLSALLAGFFPILEVAELTNIGILSAFVVVCIAVIVLRYKRPDLPRTFRTPGMPVVPLIGVVFSLWLISFLGWHTWWRFGIWLLIGLVVYFAYSYRNSNMNRVEATSGGGAPPAGTPAGPPSGDGGSGDGRDGAADGTAPGGGDSGGSGGGADSGGSASGS</sequence>
<evidence type="ECO:0000256" key="6">
    <source>
        <dbReference type="SAM" id="MobiDB-lite"/>
    </source>
</evidence>
<evidence type="ECO:0000256" key="3">
    <source>
        <dbReference type="ARBA" id="ARBA00022692"/>
    </source>
</evidence>
<feature type="transmembrane region" description="Helical" evidence="7">
    <location>
        <begin position="451"/>
        <end position="468"/>
    </location>
</feature>
<feature type="transmembrane region" description="Helical" evidence="7">
    <location>
        <begin position="272"/>
        <end position="296"/>
    </location>
</feature>
<keyword evidence="5 7" id="KW-0472">Membrane</keyword>
<feature type="transmembrane region" description="Helical" evidence="7">
    <location>
        <begin position="38"/>
        <end position="62"/>
    </location>
</feature>
<reference evidence="9" key="1">
    <citation type="journal article" date="2019" name="Int. J. Syst. Evol. Microbiol.">
        <title>The Global Catalogue of Microorganisms (GCM) 10K type strain sequencing project: providing services to taxonomists for standard genome sequencing and annotation.</title>
        <authorList>
            <consortium name="The Broad Institute Genomics Platform"/>
            <consortium name="The Broad Institute Genome Sequencing Center for Infectious Disease"/>
            <person name="Wu L."/>
            <person name="Ma J."/>
        </authorList>
    </citation>
    <scope>NUCLEOTIDE SEQUENCE [LARGE SCALE GENOMIC DNA]</scope>
    <source>
        <strain evidence="9">XZYJ18</strain>
    </source>
</reference>
<dbReference type="PANTHER" id="PTHR43243">
    <property type="entry name" value="INNER MEMBRANE TRANSPORTER YGJI-RELATED"/>
    <property type="match status" value="1"/>
</dbReference>
<feature type="transmembrane region" description="Helical" evidence="7">
    <location>
        <begin position="393"/>
        <end position="414"/>
    </location>
</feature>
<keyword evidence="3 7" id="KW-0812">Transmembrane</keyword>
<dbReference type="PIRSF" id="PIRSF006060">
    <property type="entry name" value="AA_transporter"/>
    <property type="match status" value="1"/>
</dbReference>
<feature type="transmembrane region" description="Helical" evidence="7">
    <location>
        <begin position="125"/>
        <end position="151"/>
    </location>
</feature>
<evidence type="ECO:0000256" key="5">
    <source>
        <dbReference type="ARBA" id="ARBA00023136"/>
    </source>
</evidence>
<dbReference type="EMBL" id="JBHSFQ010000031">
    <property type="protein sequence ID" value="MFC4564975.1"/>
    <property type="molecule type" value="Genomic_DNA"/>
</dbReference>
<feature type="transmembrane region" description="Helical" evidence="7">
    <location>
        <begin position="101"/>
        <end position="118"/>
    </location>
</feature>
<proteinExistence type="predicted"/>
<name>A0ABV9E402_9ACTN</name>
<feature type="region of interest" description="Disordered" evidence="6">
    <location>
        <begin position="481"/>
        <end position="536"/>
    </location>
</feature>
<feature type="transmembrane region" description="Helical" evidence="7">
    <location>
        <begin position="69"/>
        <end position="89"/>
    </location>
</feature>
<dbReference type="InterPro" id="IPR002293">
    <property type="entry name" value="AA/rel_permease1"/>
</dbReference>
<feature type="transmembrane region" description="Helical" evidence="7">
    <location>
        <begin position="316"/>
        <end position="345"/>
    </location>
</feature>
<organism evidence="8 9">
    <name type="scientific">Nocardiopsis mangrovi</name>
    <dbReference type="NCBI Taxonomy" id="1179818"/>
    <lineage>
        <taxon>Bacteria</taxon>
        <taxon>Bacillati</taxon>
        <taxon>Actinomycetota</taxon>
        <taxon>Actinomycetes</taxon>
        <taxon>Streptosporangiales</taxon>
        <taxon>Nocardiopsidaceae</taxon>
        <taxon>Nocardiopsis</taxon>
    </lineage>
</organism>
<feature type="compositionally biased region" description="Gly residues" evidence="6">
    <location>
        <begin position="514"/>
        <end position="536"/>
    </location>
</feature>
<evidence type="ECO:0000256" key="7">
    <source>
        <dbReference type="SAM" id="Phobius"/>
    </source>
</evidence>